<accession>A0ABQ1S702</accession>
<dbReference type="CDD" id="cd01299">
    <property type="entry name" value="Met_dep_hydrolase_A"/>
    <property type="match status" value="1"/>
</dbReference>
<dbReference type="InterPro" id="IPR032466">
    <property type="entry name" value="Metal_Hydrolase"/>
</dbReference>
<evidence type="ECO:0000313" key="4">
    <source>
        <dbReference type="Proteomes" id="UP000619041"/>
    </source>
</evidence>
<proteinExistence type="predicted"/>
<dbReference type="InterPro" id="IPR011059">
    <property type="entry name" value="Metal-dep_hydrolase_composite"/>
</dbReference>
<dbReference type="Proteomes" id="UP000619041">
    <property type="component" value="Unassembled WGS sequence"/>
</dbReference>
<evidence type="ECO:0000313" key="3">
    <source>
        <dbReference type="EMBL" id="GGD91423.1"/>
    </source>
</evidence>
<dbReference type="InterPro" id="IPR006680">
    <property type="entry name" value="Amidohydro-rel"/>
</dbReference>
<protein>
    <submittedName>
        <fullName evidence="3">Xaa-Pro dipeptidase</fullName>
    </submittedName>
</protein>
<dbReference type="PANTHER" id="PTHR43135:SF3">
    <property type="entry name" value="ALPHA-D-RIBOSE 1-METHYLPHOSPHONATE 5-TRIPHOSPHATE DIPHOSPHATASE"/>
    <property type="match status" value="1"/>
</dbReference>
<dbReference type="SUPFAM" id="SSF51556">
    <property type="entry name" value="Metallo-dependent hydrolases"/>
    <property type="match status" value="1"/>
</dbReference>
<feature type="signal peptide" evidence="1">
    <location>
        <begin position="1"/>
        <end position="27"/>
    </location>
</feature>
<keyword evidence="4" id="KW-1185">Reference proteome</keyword>
<feature type="chain" id="PRO_5047123889" evidence="1">
    <location>
        <begin position="28"/>
        <end position="441"/>
    </location>
</feature>
<comment type="caution">
    <text evidence="3">The sequence shown here is derived from an EMBL/GenBank/DDBJ whole genome shotgun (WGS) entry which is preliminary data.</text>
</comment>
<dbReference type="PANTHER" id="PTHR43135">
    <property type="entry name" value="ALPHA-D-RIBOSE 1-METHYLPHOSPHONATE 5-TRIPHOSPHATE DIPHOSPHATASE"/>
    <property type="match status" value="1"/>
</dbReference>
<dbReference type="RefSeq" id="WP_188644030.1">
    <property type="nucleotide sequence ID" value="NZ_BMKL01000001.1"/>
</dbReference>
<gene>
    <name evidence="3" type="ORF">GCM10011515_08840</name>
</gene>
<sequence>MRKILLAATILGSCLASGAFTTGTARAETIVVTADRMIDVLAAKAVEQPVVVITDGRIVSVASQGSAPPAIPAGATRIDLPGRTILPGLIDMHVHLDANATISGYRGLEYTDSFWQAVGVSNAKKMLEAGFTTVRNVGSNGYNDVGLKQAIEGGYIDGPRIVPATYAIGSTGGHCDNSEGLPPSFTSLPQPAVIDGPEAGRKMVRTLHKYGAEVIKICATGGVLSRTDAAGAQQLTFEEMKAIADEAHMLGLRVAAHAHGTSGINDALRAGVDTIEHASLADDESFRLAKEHGAWFSMDIYDDDYILAEGAKNGVHEESLAKERAIGRKQRETFRAAVHAGVKQVFGTDNGGVFPAGQNALQFAKEVEWGMTPMQAIQSATKNAAEALDRTSDVGAIAVGRYGDIVAVAGDPLADVRVLQRVDIVIKGGRVVTGGGAVAGQ</sequence>
<keyword evidence="1" id="KW-0732">Signal</keyword>
<dbReference type="SUPFAM" id="SSF51338">
    <property type="entry name" value="Composite domain of metallo-dependent hydrolases"/>
    <property type="match status" value="2"/>
</dbReference>
<evidence type="ECO:0000256" key="1">
    <source>
        <dbReference type="SAM" id="SignalP"/>
    </source>
</evidence>
<dbReference type="InterPro" id="IPR051781">
    <property type="entry name" value="Metallo-dep_Hydrolase"/>
</dbReference>
<dbReference type="EMBL" id="BMKL01000001">
    <property type="protein sequence ID" value="GGD91423.1"/>
    <property type="molecule type" value="Genomic_DNA"/>
</dbReference>
<dbReference type="InterPro" id="IPR057744">
    <property type="entry name" value="OTAase-like"/>
</dbReference>
<dbReference type="Gene3D" id="3.20.20.140">
    <property type="entry name" value="Metal-dependent hydrolases"/>
    <property type="match status" value="1"/>
</dbReference>
<dbReference type="Gene3D" id="2.30.40.10">
    <property type="entry name" value="Urease, subunit C, domain 1"/>
    <property type="match status" value="1"/>
</dbReference>
<dbReference type="Pfam" id="PF01979">
    <property type="entry name" value="Amidohydro_1"/>
    <property type="match status" value="1"/>
</dbReference>
<feature type="domain" description="Amidohydrolase-related" evidence="2">
    <location>
        <begin position="84"/>
        <end position="432"/>
    </location>
</feature>
<organism evidence="3 4">
    <name type="scientific">Tsuneonella deserti</name>
    <dbReference type="NCBI Taxonomy" id="2035528"/>
    <lineage>
        <taxon>Bacteria</taxon>
        <taxon>Pseudomonadati</taxon>
        <taxon>Pseudomonadota</taxon>
        <taxon>Alphaproteobacteria</taxon>
        <taxon>Sphingomonadales</taxon>
        <taxon>Erythrobacteraceae</taxon>
        <taxon>Tsuneonella</taxon>
    </lineage>
</organism>
<reference evidence="4" key="1">
    <citation type="journal article" date="2019" name="Int. J. Syst. Evol. Microbiol.">
        <title>The Global Catalogue of Microorganisms (GCM) 10K type strain sequencing project: providing services to taxonomists for standard genome sequencing and annotation.</title>
        <authorList>
            <consortium name="The Broad Institute Genomics Platform"/>
            <consortium name="The Broad Institute Genome Sequencing Center for Infectious Disease"/>
            <person name="Wu L."/>
            <person name="Ma J."/>
        </authorList>
    </citation>
    <scope>NUCLEOTIDE SEQUENCE [LARGE SCALE GENOMIC DNA]</scope>
    <source>
        <strain evidence="4">CGMCC 1.15959</strain>
    </source>
</reference>
<evidence type="ECO:0000259" key="2">
    <source>
        <dbReference type="Pfam" id="PF01979"/>
    </source>
</evidence>
<name>A0ABQ1S702_9SPHN</name>